<keyword evidence="3" id="KW-0804">Transcription</keyword>
<dbReference type="SMART" id="SM00342">
    <property type="entry name" value="HTH_ARAC"/>
    <property type="match status" value="1"/>
</dbReference>
<dbReference type="RefSeq" id="WP_106143477.1">
    <property type="nucleotide sequence ID" value="NZ_PVYX01000001.1"/>
</dbReference>
<feature type="domain" description="HTH araC/xylS-type" evidence="5">
    <location>
        <begin position="280"/>
        <end position="384"/>
    </location>
</feature>
<dbReference type="GO" id="GO:0003700">
    <property type="term" value="F:DNA-binding transcription factor activity"/>
    <property type="evidence" value="ECO:0007669"/>
    <property type="project" value="InterPro"/>
</dbReference>
<feature type="transmembrane region" description="Helical" evidence="4">
    <location>
        <begin position="211"/>
        <end position="229"/>
    </location>
</feature>
<keyword evidence="4" id="KW-1133">Transmembrane helix</keyword>
<keyword evidence="7" id="KW-1185">Reference proteome</keyword>
<organism evidence="6 7">
    <name type="scientific">Flagellimonas meridianipacifica</name>
    <dbReference type="NCBI Taxonomy" id="1080225"/>
    <lineage>
        <taxon>Bacteria</taxon>
        <taxon>Pseudomonadati</taxon>
        <taxon>Bacteroidota</taxon>
        <taxon>Flavobacteriia</taxon>
        <taxon>Flavobacteriales</taxon>
        <taxon>Flavobacteriaceae</taxon>
        <taxon>Flagellimonas</taxon>
    </lineage>
</organism>
<dbReference type="EMBL" id="PVYX01000001">
    <property type="protein sequence ID" value="PRX56509.1"/>
    <property type="molecule type" value="Genomic_DNA"/>
</dbReference>
<accession>A0A2T0MG12</accession>
<evidence type="ECO:0000259" key="5">
    <source>
        <dbReference type="PROSITE" id="PS01124"/>
    </source>
</evidence>
<evidence type="ECO:0000313" key="6">
    <source>
        <dbReference type="EMBL" id="PRX56509.1"/>
    </source>
</evidence>
<dbReference type="SUPFAM" id="SSF46689">
    <property type="entry name" value="Homeodomain-like"/>
    <property type="match status" value="1"/>
</dbReference>
<evidence type="ECO:0000256" key="1">
    <source>
        <dbReference type="ARBA" id="ARBA00023015"/>
    </source>
</evidence>
<feature type="transmembrane region" description="Helical" evidence="4">
    <location>
        <begin position="45"/>
        <end position="71"/>
    </location>
</feature>
<keyword evidence="4" id="KW-0812">Transmembrane</keyword>
<reference evidence="6 7" key="1">
    <citation type="submission" date="2018-03" db="EMBL/GenBank/DDBJ databases">
        <title>Genomic Encyclopedia of Archaeal and Bacterial Type Strains, Phase II (KMG-II): from individual species to whole genera.</title>
        <authorList>
            <person name="Goeker M."/>
        </authorList>
    </citation>
    <scope>NUCLEOTIDE SEQUENCE [LARGE SCALE GENOMIC DNA]</scope>
    <source>
        <strain evidence="6 7">DSM 25027</strain>
    </source>
</reference>
<dbReference type="Proteomes" id="UP000237640">
    <property type="component" value="Unassembled WGS sequence"/>
</dbReference>
<evidence type="ECO:0000256" key="4">
    <source>
        <dbReference type="SAM" id="Phobius"/>
    </source>
</evidence>
<sequence length="387" mass="44963">METLQQLIDQIPVRHNLASHIMLFGIVQGFFLCFVIFFRARKNRILVFLALSVLFQSLVTLDIYLCYTGLMKYTMTFNDSTEPIVLCIAPSFYFFLFCLLRREKVTFKKHWWHLVFPVGYALLVTPYFLAPLTVKFNAYLGAYPSGIDYVKVPDSFNFSYSWIKTHFDRLVLASFFGYGVLSFKLVWAEWKRKKNAPNQIKASKYLFSRNSVIILFTVFVFVFFIFYRYDNDSGDHYIGMIQTLIIFSVTYIILGESRFFEKSWIADKYETLTLSGLRFSEIDSLVNKKSYFESPSASLKDLADQLHTSTNQLSKTINLHTGNNFNSYINQKRVDEAKNRLLNEEFAHLTVEAIGHSVGFNSKSAFYAAFKKYANTSPSAFLKENKE</sequence>
<feature type="transmembrane region" description="Helical" evidence="4">
    <location>
        <begin position="112"/>
        <end position="130"/>
    </location>
</feature>
<keyword evidence="2" id="KW-0238">DNA-binding</keyword>
<feature type="transmembrane region" description="Helical" evidence="4">
    <location>
        <begin position="83"/>
        <end position="100"/>
    </location>
</feature>
<gene>
    <name evidence="6" type="ORF">CLV81_0506</name>
</gene>
<dbReference type="InterPro" id="IPR009057">
    <property type="entry name" value="Homeodomain-like_sf"/>
</dbReference>
<dbReference type="Pfam" id="PF12833">
    <property type="entry name" value="HTH_18"/>
    <property type="match status" value="1"/>
</dbReference>
<evidence type="ECO:0000256" key="2">
    <source>
        <dbReference type="ARBA" id="ARBA00023125"/>
    </source>
</evidence>
<dbReference type="GO" id="GO:0043565">
    <property type="term" value="F:sequence-specific DNA binding"/>
    <property type="evidence" value="ECO:0007669"/>
    <property type="project" value="InterPro"/>
</dbReference>
<feature type="transmembrane region" description="Helical" evidence="4">
    <location>
        <begin position="235"/>
        <end position="254"/>
    </location>
</feature>
<dbReference type="AlphaFoldDB" id="A0A2T0MG12"/>
<dbReference type="PROSITE" id="PS01124">
    <property type="entry name" value="HTH_ARAC_FAMILY_2"/>
    <property type="match status" value="1"/>
</dbReference>
<comment type="caution">
    <text evidence="6">The sequence shown here is derived from an EMBL/GenBank/DDBJ whole genome shotgun (WGS) entry which is preliminary data.</text>
</comment>
<feature type="transmembrane region" description="Helical" evidence="4">
    <location>
        <begin position="20"/>
        <end position="38"/>
    </location>
</feature>
<dbReference type="Gene3D" id="1.10.10.60">
    <property type="entry name" value="Homeodomain-like"/>
    <property type="match status" value="2"/>
</dbReference>
<feature type="transmembrane region" description="Helical" evidence="4">
    <location>
        <begin position="170"/>
        <end position="190"/>
    </location>
</feature>
<name>A0A2T0MG12_9FLAO</name>
<dbReference type="InterPro" id="IPR018062">
    <property type="entry name" value="HTH_AraC-typ_CS"/>
</dbReference>
<evidence type="ECO:0000313" key="7">
    <source>
        <dbReference type="Proteomes" id="UP000237640"/>
    </source>
</evidence>
<dbReference type="PROSITE" id="PS00041">
    <property type="entry name" value="HTH_ARAC_FAMILY_1"/>
    <property type="match status" value="1"/>
</dbReference>
<keyword evidence="1" id="KW-0805">Transcription regulation</keyword>
<proteinExistence type="predicted"/>
<protein>
    <submittedName>
        <fullName evidence="6">Helix-turn-helix protein</fullName>
    </submittedName>
</protein>
<keyword evidence="4" id="KW-0472">Membrane</keyword>
<dbReference type="PANTHER" id="PTHR43280">
    <property type="entry name" value="ARAC-FAMILY TRANSCRIPTIONAL REGULATOR"/>
    <property type="match status" value="1"/>
</dbReference>
<dbReference type="InterPro" id="IPR018060">
    <property type="entry name" value="HTH_AraC"/>
</dbReference>
<evidence type="ECO:0000256" key="3">
    <source>
        <dbReference type="ARBA" id="ARBA00023163"/>
    </source>
</evidence>
<dbReference type="OrthoDB" id="5492415at2"/>
<dbReference type="PANTHER" id="PTHR43280:SF29">
    <property type="entry name" value="ARAC-FAMILY TRANSCRIPTIONAL REGULATOR"/>
    <property type="match status" value="1"/>
</dbReference>